<organism evidence="1 2">
    <name type="scientific">Cryptolaemus montrouzieri</name>
    <dbReference type="NCBI Taxonomy" id="559131"/>
    <lineage>
        <taxon>Eukaryota</taxon>
        <taxon>Metazoa</taxon>
        <taxon>Ecdysozoa</taxon>
        <taxon>Arthropoda</taxon>
        <taxon>Hexapoda</taxon>
        <taxon>Insecta</taxon>
        <taxon>Pterygota</taxon>
        <taxon>Neoptera</taxon>
        <taxon>Endopterygota</taxon>
        <taxon>Coleoptera</taxon>
        <taxon>Polyphaga</taxon>
        <taxon>Cucujiformia</taxon>
        <taxon>Coccinelloidea</taxon>
        <taxon>Coccinellidae</taxon>
        <taxon>Scymninae</taxon>
        <taxon>Scymnini</taxon>
        <taxon>Cryptolaemus</taxon>
    </lineage>
</organism>
<dbReference type="AlphaFoldDB" id="A0ABD2NMI3"/>
<accession>A0ABD2NMI3</accession>
<protein>
    <submittedName>
        <fullName evidence="1">Uncharacterized protein</fullName>
    </submittedName>
</protein>
<keyword evidence="2" id="KW-1185">Reference proteome</keyword>
<evidence type="ECO:0000313" key="2">
    <source>
        <dbReference type="Proteomes" id="UP001516400"/>
    </source>
</evidence>
<gene>
    <name evidence="1" type="ORF">HHI36_017247</name>
</gene>
<dbReference type="Proteomes" id="UP001516400">
    <property type="component" value="Unassembled WGS sequence"/>
</dbReference>
<proteinExistence type="predicted"/>
<dbReference type="EMBL" id="JABFTP020000124">
    <property type="protein sequence ID" value="KAL3279739.1"/>
    <property type="molecule type" value="Genomic_DNA"/>
</dbReference>
<evidence type="ECO:0000313" key="1">
    <source>
        <dbReference type="EMBL" id="KAL3279739.1"/>
    </source>
</evidence>
<reference evidence="1 2" key="1">
    <citation type="journal article" date="2021" name="BMC Biol.">
        <title>Horizontally acquired antibacterial genes associated with adaptive radiation of ladybird beetles.</title>
        <authorList>
            <person name="Li H.S."/>
            <person name="Tang X.F."/>
            <person name="Huang Y.H."/>
            <person name="Xu Z.Y."/>
            <person name="Chen M.L."/>
            <person name="Du X.Y."/>
            <person name="Qiu B.Y."/>
            <person name="Chen P.T."/>
            <person name="Zhang W."/>
            <person name="Slipinski A."/>
            <person name="Escalona H.E."/>
            <person name="Waterhouse R.M."/>
            <person name="Zwick A."/>
            <person name="Pang H."/>
        </authorList>
    </citation>
    <scope>NUCLEOTIDE SEQUENCE [LARGE SCALE GENOMIC DNA]</scope>
    <source>
        <strain evidence="1">SYSU2018</strain>
    </source>
</reference>
<comment type="caution">
    <text evidence="1">The sequence shown here is derived from an EMBL/GenBank/DDBJ whole genome shotgun (WGS) entry which is preliminary data.</text>
</comment>
<name>A0ABD2NMI3_9CUCU</name>
<sequence length="163" mass="19046">MIEGIPKNNLDLTLISHQLTANTTWNVIQDCGNSDHYSTRLQYNVKNCETPSSIGSYQIINLKKADWRAYHDSIMNQLSNKNLNITNYELIQIINIAVDESVPSKTSSIISKVKNVNRGLKRENRQLKYLICMQLQKTLYKQKDNSCYKKKMRKRKKNFQNFL</sequence>